<dbReference type="SUPFAM" id="SSF53807">
    <property type="entry name" value="Helical backbone' metal receptor"/>
    <property type="match status" value="1"/>
</dbReference>
<name>G6XF87_9PROT</name>
<dbReference type="AlphaFoldDB" id="G6XF87"/>
<keyword evidence="3" id="KW-1185">Reference proteome</keyword>
<dbReference type="InterPro" id="IPR002491">
    <property type="entry name" value="ABC_transptr_periplasmic_BD"/>
</dbReference>
<reference evidence="2 3" key="1">
    <citation type="submission" date="2011-10" db="EMBL/GenBank/DDBJ databases">
        <title>Genome sequence of Gluconobacter morbifer G707, isolated from Drosophila gut.</title>
        <authorList>
            <person name="Lee W.-J."/>
            <person name="Kim E.-K."/>
        </authorList>
    </citation>
    <scope>NUCLEOTIDE SEQUENCE [LARGE SCALE GENOMIC DNA]</scope>
    <source>
        <strain evidence="2 3">G707</strain>
    </source>
</reference>
<accession>G6XF87</accession>
<dbReference type="PANTHER" id="PTHR30535">
    <property type="entry name" value="VITAMIN B12-BINDING PROTEIN"/>
    <property type="match status" value="1"/>
</dbReference>
<dbReference type="InterPro" id="IPR050902">
    <property type="entry name" value="ABC_Transporter_SBP"/>
</dbReference>
<dbReference type="PROSITE" id="PS50983">
    <property type="entry name" value="FE_B12_PBP"/>
    <property type="match status" value="1"/>
</dbReference>
<dbReference type="Pfam" id="PF01497">
    <property type="entry name" value="Peripla_BP_2"/>
    <property type="match status" value="1"/>
</dbReference>
<comment type="caution">
    <text evidence="2">The sequence shown here is derived from an EMBL/GenBank/DDBJ whole genome shotgun (WGS) entry which is preliminary data.</text>
</comment>
<proteinExistence type="predicted"/>
<dbReference type="PANTHER" id="PTHR30535:SF34">
    <property type="entry name" value="MOLYBDATE-BINDING PROTEIN MOLA"/>
    <property type="match status" value="1"/>
</dbReference>
<evidence type="ECO:0000313" key="2">
    <source>
        <dbReference type="EMBL" id="EHH68845.1"/>
    </source>
</evidence>
<evidence type="ECO:0000259" key="1">
    <source>
        <dbReference type="PROSITE" id="PS50983"/>
    </source>
</evidence>
<dbReference type="Gene3D" id="1.20.58.2180">
    <property type="match status" value="1"/>
</dbReference>
<gene>
    <name evidence="2" type="ORF">GMO_01520</name>
</gene>
<dbReference type="Gene3D" id="3.40.50.1980">
    <property type="entry name" value="Nitrogenase molybdenum iron protein domain"/>
    <property type="match status" value="2"/>
</dbReference>
<dbReference type="STRING" id="1088869.GMO_01520"/>
<organism evidence="2 3">
    <name type="scientific">Gluconobacter morbifer G707</name>
    <dbReference type="NCBI Taxonomy" id="1088869"/>
    <lineage>
        <taxon>Bacteria</taxon>
        <taxon>Pseudomonadati</taxon>
        <taxon>Pseudomonadota</taxon>
        <taxon>Alphaproteobacteria</taxon>
        <taxon>Acetobacterales</taxon>
        <taxon>Acetobacteraceae</taxon>
        <taxon>Gluconobacter</taxon>
    </lineage>
</organism>
<dbReference type="PATRIC" id="fig|1088869.3.peg.152"/>
<protein>
    <submittedName>
        <fullName evidence="2">Iron-chelating periplasmic-binding protein</fullName>
    </submittedName>
</protein>
<feature type="domain" description="Fe/B12 periplasmic-binding" evidence="1">
    <location>
        <begin position="12"/>
        <end position="268"/>
    </location>
</feature>
<dbReference type="eggNOG" id="COG0614">
    <property type="taxonomic scope" value="Bacteria"/>
</dbReference>
<dbReference type="EMBL" id="AGQV01000001">
    <property type="protein sequence ID" value="EHH68845.1"/>
    <property type="molecule type" value="Genomic_DNA"/>
</dbReference>
<dbReference type="Proteomes" id="UP000004949">
    <property type="component" value="Unassembled WGS sequence"/>
</dbReference>
<sequence>MPQARADAAPTRIVEGWYAHNAMLIMLGAQDHIVATVAKPSILPWMFRLVPQLSRAQSLNANGLNSEELLKLDPDVVFVPAGSHDTQSLTQAGLHVVEEGFTRFDSMLDCVDSTATQLQTPLAAKRAQAYRLAFLQFIAQAQTSPQGPRVLHVLSLKPLQVDGDQTIIDQWIRSAGGRNAADGVHGNKQTVTAEQILSWNPDIIILAANGGDPEALKQDKVLAQVAAVKNGRVYRNPTGLFPWDRYGPELLLEVSWARQILQQGSVDEAAMTVQIRKFYHDFYDISLSASDALLMLHGQPPQ</sequence>
<evidence type="ECO:0000313" key="3">
    <source>
        <dbReference type="Proteomes" id="UP000004949"/>
    </source>
</evidence>